<protein>
    <submittedName>
        <fullName evidence="2">Uncharacterized protein</fullName>
    </submittedName>
</protein>
<sequence>MAAIKNGRCRKGIETRCSMIAGIQFHGSEPHHRVGRTHAHEDGNGHVNFRARCTTLREATGMQYKAPKGKTGEDKTSESKRDSRKLLDREPLKWRINEAT</sequence>
<reference evidence="2 3" key="1">
    <citation type="journal article" date="2012" name="BMC Genomics">
        <title>Sequencing the genome of Marssonina brunnea reveals fungus-poplar co-evolution.</title>
        <authorList>
            <person name="Zhu S."/>
            <person name="Cao Y.-Z."/>
            <person name="Jiang C."/>
            <person name="Tan B.-Y."/>
            <person name="Wang Z."/>
            <person name="Feng S."/>
            <person name="Zhang L."/>
            <person name="Su X.-H."/>
            <person name="Brejova B."/>
            <person name="Vinar T."/>
            <person name="Xu M."/>
            <person name="Wang M.-X."/>
            <person name="Zhang S.-G."/>
            <person name="Huang M.-R."/>
            <person name="Wu R."/>
            <person name="Zhou Y."/>
        </authorList>
    </citation>
    <scope>NUCLEOTIDE SEQUENCE [LARGE SCALE GENOMIC DNA]</scope>
    <source>
        <strain evidence="2 3">MB_m1</strain>
    </source>
</reference>
<feature type="compositionally biased region" description="Basic and acidic residues" evidence="1">
    <location>
        <begin position="70"/>
        <end position="100"/>
    </location>
</feature>
<organism evidence="2 3">
    <name type="scientific">Marssonina brunnea f. sp. multigermtubi (strain MB_m1)</name>
    <name type="common">Marssonina leaf spot fungus</name>
    <dbReference type="NCBI Taxonomy" id="1072389"/>
    <lineage>
        <taxon>Eukaryota</taxon>
        <taxon>Fungi</taxon>
        <taxon>Dikarya</taxon>
        <taxon>Ascomycota</taxon>
        <taxon>Pezizomycotina</taxon>
        <taxon>Leotiomycetes</taxon>
        <taxon>Helotiales</taxon>
        <taxon>Drepanopezizaceae</taxon>
        <taxon>Drepanopeziza</taxon>
    </lineage>
</organism>
<dbReference type="HOGENOM" id="CLU_2306690_0_0_1"/>
<gene>
    <name evidence="2" type="ORF">MBM_00359</name>
</gene>
<evidence type="ECO:0000256" key="1">
    <source>
        <dbReference type="SAM" id="MobiDB-lite"/>
    </source>
</evidence>
<dbReference type="EMBL" id="JH921428">
    <property type="protein sequence ID" value="EKD21246.1"/>
    <property type="molecule type" value="Genomic_DNA"/>
</dbReference>
<keyword evidence="3" id="KW-1185">Reference proteome</keyword>
<feature type="region of interest" description="Disordered" evidence="1">
    <location>
        <begin position="59"/>
        <end position="100"/>
    </location>
</feature>
<evidence type="ECO:0000313" key="2">
    <source>
        <dbReference type="EMBL" id="EKD21246.1"/>
    </source>
</evidence>
<dbReference type="KEGG" id="mbe:MBM_00359"/>
<dbReference type="Proteomes" id="UP000006753">
    <property type="component" value="Unassembled WGS sequence"/>
</dbReference>
<dbReference type="AlphaFoldDB" id="K1X879"/>
<proteinExistence type="predicted"/>
<evidence type="ECO:0000313" key="3">
    <source>
        <dbReference type="Proteomes" id="UP000006753"/>
    </source>
</evidence>
<dbReference type="InParanoid" id="K1X879"/>
<name>K1X879_MARBU</name>
<accession>K1X879</accession>